<sequence length="101" mass="11501">MDNVTFSIISNLKDQGYPKFIGILSGSCIPTEKSNDQGKINMSIQYNPDETCVNSMKSKLSTSFVPRWREEPCSIFRVPPILRMQKPEVDEPRILPIGPYH</sequence>
<proteinExistence type="predicted"/>
<accession>A0AAV9CQS0</accession>
<evidence type="ECO:0000313" key="1">
    <source>
        <dbReference type="EMBL" id="KAK1291206.1"/>
    </source>
</evidence>
<evidence type="ECO:0000313" key="2">
    <source>
        <dbReference type="Proteomes" id="UP001180020"/>
    </source>
</evidence>
<keyword evidence="2" id="KW-1185">Reference proteome</keyword>
<protein>
    <submittedName>
        <fullName evidence="1">Uncharacterized protein</fullName>
    </submittedName>
</protein>
<gene>
    <name evidence="1" type="ORF">QJS10_CPB17g01118</name>
</gene>
<reference evidence="1" key="1">
    <citation type="journal article" date="2023" name="Nat. Commun.">
        <title>Diploid and tetraploid genomes of Acorus and the evolution of monocots.</title>
        <authorList>
            <person name="Ma L."/>
            <person name="Liu K.W."/>
            <person name="Li Z."/>
            <person name="Hsiao Y.Y."/>
            <person name="Qi Y."/>
            <person name="Fu T."/>
            <person name="Tang G.D."/>
            <person name="Zhang D."/>
            <person name="Sun W.H."/>
            <person name="Liu D.K."/>
            <person name="Li Y."/>
            <person name="Chen G.Z."/>
            <person name="Liu X.D."/>
            <person name="Liao X.Y."/>
            <person name="Jiang Y.T."/>
            <person name="Yu X."/>
            <person name="Hao Y."/>
            <person name="Huang J."/>
            <person name="Zhao X.W."/>
            <person name="Ke S."/>
            <person name="Chen Y.Y."/>
            <person name="Wu W.L."/>
            <person name="Hsu J.L."/>
            <person name="Lin Y.F."/>
            <person name="Huang M.D."/>
            <person name="Li C.Y."/>
            <person name="Huang L."/>
            <person name="Wang Z.W."/>
            <person name="Zhao X."/>
            <person name="Zhong W.Y."/>
            <person name="Peng D.H."/>
            <person name="Ahmad S."/>
            <person name="Lan S."/>
            <person name="Zhang J.S."/>
            <person name="Tsai W.C."/>
            <person name="Van de Peer Y."/>
            <person name="Liu Z.J."/>
        </authorList>
    </citation>
    <scope>NUCLEOTIDE SEQUENCE</scope>
    <source>
        <strain evidence="1">CP</strain>
    </source>
</reference>
<dbReference type="EMBL" id="JAUJYO010000017">
    <property type="protein sequence ID" value="KAK1291206.1"/>
    <property type="molecule type" value="Genomic_DNA"/>
</dbReference>
<reference evidence="1" key="2">
    <citation type="submission" date="2023-06" db="EMBL/GenBank/DDBJ databases">
        <authorList>
            <person name="Ma L."/>
            <person name="Liu K.-W."/>
            <person name="Li Z."/>
            <person name="Hsiao Y.-Y."/>
            <person name="Qi Y."/>
            <person name="Fu T."/>
            <person name="Tang G."/>
            <person name="Zhang D."/>
            <person name="Sun W.-H."/>
            <person name="Liu D.-K."/>
            <person name="Li Y."/>
            <person name="Chen G.-Z."/>
            <person name="Liu X.-D."/>
            <person name="Liao X.-Y."/>
            <person name="Jiang Y.-T."/>
            <person name="Yu X."/>
            <person name="Hao Y."/>
            <person name="Huang J."/>
            <person name="Zhao X.-W."/>
            <person name="Ke S."/>
            <person name="Chen Y.-Y."/>
            <person name="Wu W.-L."/>
            <person name="Hsu J.-L."/>
            <person name="Lin Y.-F."/>
            <person name="Huang M.-D."/>
            <person name="Li C.-Y."/>
            <person name="Huang L."/>
            <person name="Wang Z.-W."/>
            <person name="Zhao X."/>
            <person name="Zhong W.-Y."/>
            <person name="Peng D.-H."/>
            <person name="Ahmad S."/>
            <person name="Lan S."/>
            <person name="Zhang J.-S."/>
            <person name="Tsai W.-C."/>
            <person name="Van De Peer Y."/>
            <person name="Liu Z.-J."/>
        </authorList>
    </citation>
    <scope>NUCLEOTIDE SEQUENCE</scope>
    <source>
        <strain evidence="1">CP</strain>
        <tissue evidence="1">Leaves</tissue>
    </source>
</reference>
<comment type="caution">
    <text evidence="1">The sequence shown here is derived from an EMBL/GenBank/DDBJ whole genome shotgun (WGS) entry which is preliminary data.</text>
</comment>
<dbReference type="Proteomes" id="UP001180020">
    <property type="component" value="Unassembled WGS sequence"/>
</dbReference>
<dbReference type="AlphaFoldDB" id="A0AAV9CQS0"/>
<name>A0AAV9CQS0_ACOCL</name>
<organism evidence="1 2">
    <name type="scientific">Acorus calamus</name>
    <name type="common">Sweet flag</name>
    <dbReference type="NCBI Taxonomy" id="4465"/>
    <lineage>
        <taxon>Eukaryota</taxon>
        <taxon>Viridiplantae</taxon>
        <taxon>Streptophyta</taxon>
        <taxon>Embryophyta</taxon>
        <taxon>Tracheophyta</taxon>
        <taxon>Spermatophyta</taxon>
        <taxon>Magnoliopsida</taxon>
        <taxon>Liliopsida</taxon>
        <taxon>Acoraceae</taxon>
        <taxon>Acorus</taxon>
    </lineage>
</organism>